<evidence type="ECO:0000256" key="1">
    <source>
        <dbReference type="ARBA" id="ARBA00022598"/>
    </source>
</evidence>
<dbReference type="InterPro" id="IPR045851">
    <property type="entry name" value="AMP-bd_C_sf"/>
</dbReference>
<dbReference type="PANTHER" id="PTHR43352:SF1">
    <property type="entry name" value="ANTHRANILATE--COA LIGASE"/>
    <property type="match status" value="1"/>
</dbReference>
<dbReference type="InterPro" id="IPR042099">
    <property type="entry name" value="ANL_N_sf"/>
</dbReference>
<comment type="caution">
    <text evidence="2">The sequence shown here is derived from an EMBL/GenBank/DDBJ whole genome shotgun (WGS) entry which is preliminary data.</text>
</comment>
<keyword evidence="3" id="KW-1185">Reference proteome</keyword>
<proteinExistence type="predicted"/>
<sequence length="377" mass="41600">MAQQLTVSDCKLVLQSLLSAELSAYRGIAIPYWQEPADIDSLELLHLASCVNEFFCLHETGAEDRLLMTKSLDDWAALVAHATCETSGLMFRTSGSTGNPTSHHHKWEHIKAEVDSLAFVLLSSKPIKRVVSWLPLHHLYGFMLGMAFPAMATIPQLAVTDAVLPKLSSGDLLVTVPPRWEYLARSRRAWEPAIYGVCSTGELSEHTGSSLLSQGLSGLLDIYGSTETGGIAARWLPETSYQLLKHWQPGCDAQHIQRENDGAELPLLDNVEWDSERHFVLKGRLDEVISIGGVNVSVTYVGQKLRALESVADCTVRVAKQGTQLRLKAFVIPRTSEDETATEINNAIKLWPAAERPVQITYGADLPTNEMGKLTDW</sequence>
<protein>
    <submittedName>
        <fullName evidence="2">4-coumarate--CoA ligase</fullName>
        <ecNumber evidence="2">6.2.1.12</ecNumber>
    </submittedName>
</protein>
<gene>
    <name evidence="2" type="ORF">J2W69_000462</name>
</gene>
<dbReference type="EMBL" id="JAVDWR010000001">
    <property type="protein sequence ID" value="MDR7119547.1"/>
    <property type="molecule type" value="Genomic_DNA"/>
</dbReference>
<dbReference type="EC" id="6.2.1.12" evidence="2"/>
<dbReference type="RefSeq" id="WP_310274162.1">
    <property type="nucleotide sequence ID" value="NZ_JAVDWR010000001.1"/>
</dbReference>
<evidence type="ECO:0000313" key="2">
    <source>
        <dbReference type="EMBL" id="MDR7119547.1"/>
    </source>
</evidence>
<accession>A0ABU1VV28</accession>
<keyword evidence="1 2" id="KW-0436">Ligase</keyword>
<dbReference type="Gene3D" id="3.30.300.30">
    <property type="match status" value="1"/>
</dbReference>
<dbReference type="SUPFAM" id="SSF56801">
    <property type="entry name" value="Acetyl-CoA synthetase-like"/>
    <property type="match status" value="1"/>
</dbReference>
<evidence type="ECO:0000313" key="3">
    <source>
        <dbReference type="Proteomes" id="UP001257909"/>
    </source>
</evidence>
<dbReference type="PANTHER" id="PTHR43352">
    <property type="entry name" value="ACETYL-COA SYNTHETASE"/>
    <property type="match status" value="1"/>
</dbReference>
<dbReference type="Gene3D" id="3.40.50.12780">
    <property type="entry name" value="N-terminal domain of ligase-like"/>
    <property type="match status" value="1"/>
</dbReference>
<reference evidence="2 3" key="1">
    <citation type="submission" date="2023-07" db="EMBL/GenBank/DDBJ databases">
        <title>Sorghum-associated microbial communities from plants grown in Nebraska, USA.</title>
        <authorList>
            <person name="Schachtman D."/>
        </authorList>
    </citation>
    <scope>NUCLEOTIDE SEQUENCE [LARGE SCALE GENOMIC DNA]</scope>
    <source>
        <strain evidence="2 3">4138</strain>
    </source>
</reference>
<name>A0ABU1VV28_9GAMM</name>
<dbReference type="GO" id="GO:0016207">
    <property type="term" value="F:4-coumarate-CoA ligase activity"/>
    <property type="evidence" value="ECO:0007669"/>
    <property type="project" value="UniProtKB-EC"/>
</dbReference>
<dbReference type="Proteomes" id="UP001257909">
    <property type="component" value="Unassembled WGS sequence"/>
</dbReference>
<organism evidence="2 3">
    <name type="scientific">Rheinheimera soli</name>
    <dbReference type="NCBI Taxonomy" id="443616"/>
    <lineage>
        <taxon>Bacteria</taxon>
        <taxon>Pseudomonadati</taxon>
        <taxon>Pseudomonadota</taxon>
        <taxon>Gammaproteobacteria</taxon>
        <taxon>Chromatiales</taxon>
        <taxon>Chromatiaceae</taxon>
        <taxon>Rheinheimera</taxon>
    </lineage>
</organism>